<reference evidence="3 4" key="1">
    <citation type="submission" date="2023-10" db="EMBL/GenBank/DDBJ databases">
        <title>Hymenobacter endophyticus sp. nov., an isolate from the leaf tissues of wheat.</title>
        <authorList>
            <person name="Dai Y."/>
        </authorList>
    </citation>
    <scope>NUCLEOTIDE SEQUENCE [LARGE SCALE GENOMIC DNA]</scope>
    <source>
        <strain evidence="3 4">ZK17L-C2</strain>
    </source>
</reference>
<dbReference type="Pfam" id="PF08484">
    <property type="entry name" value="Methyltransf_14"/>
    <property type="match status" value="1"/>
</dbReference>
<dbReference type="Proteomes" id="UP001250698">
    <property type="component" value="Unassembled WGS sequence"/>
</dbReference>
<evidence type="ECO:0000259" key="2">
    <source>
        <dbReference type="Pfam" id="PF08484"/>
    </source>
</evidence>
<dbReference type="PANTHER" id="PTHR43861:SF5">
    <property type="entry name" value="BLL5978 PROTEIN"/>
    <property type="match status" value="1"/>
</dbReference>
<comment type="caution">
    <text evidence="3">The sequence shown here is derived from an EMBL/GenBank/DDBJ whole genome shotgun (WGS) entry which is preliminary data.</text>
</comment>
<dbReference type="InterPro" id="IPR013691">
    <property type="entry name" value="MeTrfase_14"/>
</dbReference>
<evidence type="ECO:0000259" key="1">
    <source>
        <dbReference type="Pfam" id="PF08421"/>
    </source>
</evidence>
<sequence>MTTEPVTPFLPVVAFSPLSAPSAVSLEADALLGPIEPPASPCRFCGAPLDFTFVNLGTSPLCQDHVRPHEFNRAEAFYPLHARVCRSCFLVQLDEFVSSERIFQHDYAYFSSYSASWLRHARRYTELVVERFRLTSSSLVVEVASNDGYLLQYFTEKGVPALGIEPAANVARHAQAKGINTLVRFFGRDTACYVAQVHGQADLLLGNNVLAHVPDINDFVEGMHLLLKPDGVITMEFPHLLRLMEGNQFDTIYHEHFSYLSFYTVEQIFAHHGLTLFDVEELPTHGGSLRIYARHTASQCHPITSRVAGLRELELAAGVTDLSYYAHFEENAKETKRKLLEFLLEAKRAGKTVVGYGAPGKGNTLLNYCGIRTDFLDYTVDVSPHKQGNFLPGTRIPVCHPNRIRQTRPDYVLILPWNLREEIMEQMQDIREWGGRFVVPIPAVQVFD</sequence>
<name>A0ABU3TCR8_9BACT</name>
<keyword evidence="3" id="KW-0489">Methyltransferase</keyword>
<dbReference type="SUPFAM" id="SSF53335">
    <property type="entry name" value="S-adenosyl-L-methionine-dependent methyltransferases"/>
    <property type="match status" value="1"/>
</dbReference>
<feature type="domain" description="Methyltransferase putative zinc binding" evidence="1">
    <location>
        <begin position="42"/>
        <end position="103"/>
    </location>
</feature>
<evidence type="ECO:0000313" key="4">
    <source>
        <dbReference type="Proteomes" id="UP001250698"/>
    </source>
</evidence>
<dbReference type="PANTHER" id="PTHR43861">
    <property type="entry name" value="TRANS-ACONITATE 2-METHYLTRANSFERASE-RELATED"/>
    <property type="match status" value="1"/>
</dbReference>
<feature type="domain" description="C-methyltransferase" evidence="2">
    <location>
        <begin position="283"/>
        <end position="442"/>
    </location>
</feature>
<organism evidence="3 4">
    <name type="scientific">Hymenobacter endophyticus</name>
    <dbReference type="NCBI Taxonomy" id="3076335"/>
    <lineage>
        <taxon>Bacteria</taxon>
        <taxon>Pseudomonadati</taxon>
        <taxon>Bacteroidota</taxon>
        <taxon>Cytophagia</taxon>
        <taxon>Cytophagales</taxon>
        <taxon>Hymenobacteraceae</taxon>
        <taxon>Hymenobacter</taxon>
    </lineage>
</organism>
<accession>A0ABU3TCR8</accession>
<evidence type="ECO:0000313" key="3">
    <source>
        <dbReference type="EMBL" id="MDU0369171.1"/>
    </source>
</evidence>
<keyword evidence="4" id="KW-1185">Reference proteome</keyword>
<dbReference type="GO" id="GO:0008168">
    <property type="term" value="F:methyltransferase activity"/>
    <property type="evidence" value="ECO:0007669"/>
    <property type="project" value="UniProtKB-KW"/>
</dbReference>
<keyword evidence="3" id="KW-0808">Transferase</keyword>
<gene>
    <name evidence="3" type="ORF">ROI90_02090</name>
</gene>
<dbReference type="RefSeq" id="WP_315996684.1">
    <property type="nucleotide sequence ID" value="NZ_JAWDJT010000001.1"/>
</dbReference>
<dbReference type="Gene3D" id="3.40.50.720">
    <property type="entry name" value="NAD(P)-binding Rossmann-like Domain"/>
    <property type="match status" value="1"/>
</dbReference>
<proteinExistence type="predicted"/>
<dbReference type="InterPro" id="IPR013630">
    <property type="entry name" value="Methyltransf_Zn-bd_dom_put"/>
</dbReference>
<protein>
    <submittedName>
        <fullName evidence="3">Class I SAM-dependent methyltransferase</fullName>
        <ecNumber evidence="3">2.1.1.-</ecNumber>
    </submittedName>
</protein>
<dbReference type="Gene3D" id="3.40.50.150">
    <property type="entry name" value="Vaccinia Virus protein VP39"/>
    <property type="match status" value="1"/>
</dbReference>
<dbReference type="InterPro" id="IPR029063">
    <property type="entry name" value="SAM-dependent_MTases_sf"/>
</dbReference>
<dbReference type="Pfam" id="PF13489">
    <property type="entry name" value="Methyltransf_23"/>
    <property type="match status" value="1"/>
</dbReference>
<dbReference type="Pfam" id="PF08421">
    <property type="entry name" value="Methyltransf_13"/>
    <property type="match status" value="1"/>
</dbReference>
<dbReference type="EC" id="2.1.1.-" evidence="3"/>
<dbReference type="EMBL" id="JAWDJT010000001">
    <property type="protein sequence ID" value="MDU0369171.1"/>
    <property type="molecule type" value="Genomic_DNA"/>
</dbReference>
<dbReference type="InterPro" id="IPR038576">
    <property type="entry name" value="Methyltransf_Zn-bd_dom_put_sf"/>
</dbReference>
<dbReference type="GO" id="GO:0032259">
    <property type="term" value="P:methylation"/>
    <property type="evidence" value="ECO:0007669"/>
    <property type="project" value="UniProtKB-KW"/>
</dbReference>
<dbReference type="Gene3D" id="6.20.50.110">
    <property type="entry name" value="Methyltransferase, zinc-binding domain"/>
    <property type="match status" value="1"/>
</dbReference>